<dbReference type="AlphaFoldDB" id="A0A4Y8S8W8"/>
<dbReference type="RefSeq" id="WP_133233556.1">
    <property type="nucleotide sequence ID" value="NZ_SOZE01000022.1"/>
</dbReference>
<dbReference type="PANTHER" id="PTHR40980:SF4">
    <property type="entry name" value="TONB-DEPENDENT RECEPTOR-LIKE BETA-BARREL DOMAIN-CONTAINING PROTEIN"/>
    <property type="match status" value="1"/>
</dbReference>
<dbReference type="PANTHER" id="PTHR40980">
    <property type="entry name" value="PLUG DOMAIN-CONTAINING PROTEIN"/>
    <property type="match status" value="1"/>
</dbReference>
<dbReference type="Proteomes" id="UP000297540">
    <property type="component" value="Unassembled WGS sequence"/>
</dbReference>
<keyword evidence="6" id="KW-1185">Reference proteome</keyword>
<proteinExistence type="predicted"/>
<accession>A0A4Y8S8W8</accession>
<evidence type="ECO:0000259" key="4">
    <source>
        <dbReference type="Pfam" id="PF14905"/>
    </source>
</evidence>
<evidence type="ECO:0000256" key="2">
    <source>
        <dbReference type="ARBA" id="ARBA00023136"/>
    </source>
</evidence>
<dbReference type="SUPFAM" id="SSF49464">
    <property type="entry name" value="Carboxypeptidase regulatory domain-like"/>
    <property type="match status" value="1"/>
</dbReference>
<dbReference type="InterPro" id="IPR041700">
    <property type="entry name" value="OMP_b-brl_3"/>
</dbReference>
<dbReference type="GO" id="GO:0009279">
    <property type="term" value="C:cell outer membrane"/>
    <property type="evidence" value="ECO:0007669"/>
    <property type="project" value="UniProtKB-SubCell"/>
</dbReference>
<sequence>MKTKQHFLGIILLLVFVIAQTGSVLGQANSGKLIIKGTTIDSATNTKLAFVTVKLNDDKGETIRAGISKEDGSFSLSMLAPSTYHIVIVTLGYAPKTFLLNLHKDTDLGLIALKQQVNSLKEVAITGSRPIIKQKADRIIYDLQADPESKSNSVLGMMHKIPYITLDGQENILLKGNSSFKVLINGRPSPSMENNLNAILKSMPASTIQRIEVITIPPSKYDGEGLAGIINIITVKKLNNGYSGSLNANESFPVGGPGAGGSFTAKSGKFVIAAFGGASVANTPKTTFTNSRETFGSNATSLLQTGDRRSNNKTAYFGTEMSYEIDSLHLLSGQFNLNGSRATDHMAQVSSLDGTNGPLQSYDLLNNNKGTSYGWDAAVNYQIGFKTVKNRLLTFSYQYADNRNNRNGDVTITNPINFNTPDYTQTDIQKFNEHTFQVDFVTPVKKVNIEAGVKGILRSSNSNFGYNSFNNATGQFDADAALSNQYTNKQNVFSAYNSYQVNLKSWNINAGVRVEGTVIRADFISTATVADQNYFNILPSIAVSKNFSDQTALNFGFSQRIRRPGINRLNPYIDRSNPNFELTGNPNLRPVLLNDVQAGFSSNKKLSLNLGLDYSFMNNLDLQVADFDPATQVTRTSYANTGKSSSFGSNLSVSYPVCKIYNVSLNGNVMYLWLQGIADGEIVHNDRLMYSFSLSNGLRFNKGWAVNADLNVVSRNPTGLQGYSNSFVSTAFSMNKELIKNKLGFAARVNNPFTGYRNNITRIFGPDFNQLYNSRDYYRSFGISLNYKFGGLNDGVNKSRRSIENNDVAN</sequence>
<gene>
    <name evidence="5" type="ORF">E2R66_19135</name>
</gene>
<dbReference type="SUPFAM" id="SSF56935">
    <property type="entry name" value="Porins"/>
    <property type="match status" value="1"/>
</dbReference>
<keyword evidence="3" id="KW-0998">Cell outer membrane</keyword>
<keyword evidence="2" id="KW-0472">Membrane</keyword>
<protein>
    <submittedName>
        <fullName evidence="5">TonB-dependent receptor</fullName>
    </submittedName>
</protein>
<organism evidence="5 6">
    <name type="scientific">Mucilaginibacter psychrotolerans</name>
    <dbReference type="NCBI Taxonomy" id="1524096"/>
    <lineage>
        <taxon>Bacteria</taxon>
        <taxon>Pseudomonadati</taxon>
        <taxon>Bacteroidota</taxon>
        <taxon>Sphingobacteriia</taxon>
        <taxon>Sphingobacteriales</taxon>
        <taxon>Sphingobacteriaceae</taxon>
        <taxon>Mucilaginibacter</taxon>
    </lineage>
</organism>
<dbReference type="EMBL" id="SOZE01000022">
    <property type="protein sequence ID" value="TFF35372.1"/>
    <property type="molecule type" value="Genomic_DNA"/>
</dbReference>
<keyword evidence="5" id="KW-0675">Receptor</keyword>
<dbReference type="InterPro" id="IPR036942">
    <property type="entry name" value="Beta-barrel_TonB_sf"/>
</dbReference>
<comment type="caution">
    <text evidence="5">The sequence shown here is derived from an EMBL/GenBank/DDBJ whole genome shotgun (WGS) entry which is preliminary data.</text>
</comment>
<feature type="domain" description="Outer membrane protein beta-barrel" evidence="4">
    <location>
        <begin position="389"/>
        <end position="787"/>
    </location>
</feature>
<dbReference type="Gene3D" id="2.40.170.20">
    <property type="entry name" value="TonB-dependent receptor, beta-barrel domain"/>
    <property type="match status" value="1"/>
</dbReference>
<dbReference type="OrthoDB" id="606851at2"/>
<evidence type="ECO:0000256" key="1">
    <source>
        <dbReference type="ARBA" id="ARBA00004442"/>
    </source>
</evidence>
<dbReference type="Pfam" id="PF14905">
    <property type="entry name" value="OMP_b-brl_3"/>
    <property type="match status" value="1"/>
</dbReference>
<evidence type="ECO:0000256" key="3">
    <source>
        <dbReference type="ARBA" id="ARBA00023237"/>
    </source>
</evidence>
<comment type="subcellular location">
    <subcellularLocation>
        <location evidence="1">Cell outer membrane</location>
    </subcellularLocation>
</comment>
<reference evidence="5 6" key="1">
    <citation type="journal article" date="2017" name="Int. J. Syst. Evol. Microbiol.">
        <title>Mucilaginibacterpsychrotolerans sp. nov., isolated from peatlands.</title>
        <authorList>
            <person name="Deng Y."/>
            <person name="Shen L."/>
            <person name="Xu B."/>
            <person name="Liu Y."/>
            <person name="Gu Z."/>
            <person name="Liu H."/>
            <person name="Zhou Y."/>
        </authorList>
    </citation>
    <scope>NUCLEOTIDE SEQUENCE [LARGE SCALE GENOMIC DNA]</scope>
    <source>
        <strain evidence="5 6">NH7-4</strain>
    </source>
</reference>
<name>A0A4Y8S8W8_9SPHI</name>
<dbReference type="Gene3D" id="2.60.40.1120">
    <property type="entry name" value="Carboxypeptidase-like, regulatory domain"/>
    <property type="match status" value="1"/>
</dbReference>
<evidence type="ECO:0000313" key="6">
    <source>
        <dbReference type="Proteomes" id="UP000297540"/>
    </source>
</evidence>
<dbReference type="Gene3D" id="2.170.130.10">
    <property type="entry name" value="TonB-dependent receptor, plug domain"/>
    <property type="match status" value="1"/>
</dbReference>
<dbReference type="InterPro" id="IPR008969">
    <property type="entry name" value="CarboxyPept-like_regulatory"/>
</dbReference>
<dbReference type="Pfam" id="PF13715">
    <property type="entry name" value="CarbopepD_reg_2"/>
    <property type="match status" value="1"/>
</dbReference>
<evidence type="ECO:0000313" key="5">
    <source>
        <dbReference type="EMBL" id="TFF35372.1"/>
    </source>
</evidence>
<dbReference type="InterPro" id="IPR037066">
    <property type="entry name" value="Plug_dom_sf"/>
</dbReference>